<protein>
    <submittedName>
        <fullName evidence="1">Uncharacterized protein</fullName>
    </submittedName>
</protein>
<organism evidence="1 2">
    <name type="scientific">Dallia pectoralis</name>
    <name type="common">Alaska blackfish</name>
    <dbReference type="NCBI Taxonomy" id="75939"/>
    <lineage>
        <taxon>Eukaryota</taxon>
        <taxon>Metazoa</taxon>
        <taxon>Chordata</taxon>
        <taxon>Craniata</taxon>
        <taxon>Vertebrata</taxon>
        <taxon>Euteleostomi</taxon>
        <taxon>Actinopterygii</taxon>
        <taxon>Neopterygii</taxon>
        <taxon>Teleostei</taxon>
        <taxon>Protacanthopterygii</taxon>
        <taxon>Esociformes</taxon>
        <taxon>Umbridae</taxon>
        <taxon>Dallia</taxon>
    </lineage>
</organism>
<evidence type="ECO:0000313" key="2">
    <source>
        <dbReference type="Proteomes" id="UP001157502"/>
    </source>
</evidence>
<gene>
    <name evidence="1" type="ORF">DPEC_G00099910</name>
</gene>
<evidence type="ECO:0000313" key="1">
    <source>
        <dbReference type="EMBL" id="KAJ8007974.1"/>
    </source>
</evidence>
<dbReference type="EMBL" id="CM055735">
    <property type="protein sequence ID" value="KAJ8007974.1"/>
    <property type="molecule type" value="Genomic_DNA"/>
</dbReference>
<sequence length="166" mass="18345">MRRRASKSGLSNPKTVKPQVVSKLLLPERSRASSDTSLPPTYTATLSRRRFTLTGAHDEDNLLGDQGPLAGSFLSDEQFQCAICLETFVNPASTPCGHSFCITCIGHYWDGVTLCQCPLCKETFQKRPDLQINRTLREITEQFKAMSTVSRADTVSRRCSLGAEGE</sequence>
<accession>A0ACC2GWA9</accession>
<name>A0ACC2GWA9_DALPE</name>
<keyword evidence="2" id="KW-1185">Reference proteome</keyword>
<dbReference type="Proteomes" id="UP001157502">
    <property type="component" value="Chromosome 8"/>
</dbReference>
<comment type="caution">
    <text evidence="1">The sequence shown here is derived from an EMBL/GenBank/DDBJ whole genome shotgun (WGS) entry which is preliminary data.</text>
</comment>
<reference evidence="1" key="1">
    <citation type="submission" date="2021-05" db="EMBL/GenBank/DDBJ databases">
        <authorList>
            <person name="Pan Q."/>
            <person name="Jouanno E."/>
            <person name="Zahm M."/>
            <person name="Klopp C."/>
            <person name="Cabau C."/>
            <person name="Louis A."/>
            <person name="Berthelot C."/>
            <person name="Parey E."/>
            <person name="Roest Crollius H."/>
            <person name="Montfort J."/>
            <person name="Robinson-Rechavi M."/>
            <person name="Bouchez O."/>
            <person name="Lampietro C."/>
            <person name="Lopez Roques C."/>
            <person name="Donnadieu C."/>
            <person name="Postlethwait J."/>
            <person name="Bobe J."/>
            <person name="Dillon D."/>
            <person name="Chandos A."/>
            <person name="von Hippel F."/>
            <person name="Guiguen Y."/>
        </authorList>
    </citation>
    <scope>NUCLEOTIDE SEQUENCE</scope>
    <source>
        <strain evidence="1">YG-Jan2019</strain>
    </source>
</reference>
<proteinExistence type="predicted"/>